<keyword evidence="4" id="KW-0812">Transmembrane</keyword>
<evidence type="ECO:0000313" key="10">
    <source>
        <dbReference type="Proteomes" id="UP000824123"/>
    </source>
</evidence>
<dbReference type="Pfam" id="PF17167">
    <property type="entry name" value="Glyco_hydro_94"/>
    <property type="match status" value="1"/>
</dbReference>
<dbReference type="GO" id="GO:0016757">
    <property type="term" value="F:glycosyltransferase activity"/>
    <property type="evidence" value="ECO:0007669"/>
    <property type="project" value="UniProtKB-KW"/>
</dbReference>
<dbReference type="InterPro" id="IPR011013">
    <property type="entry name" value="Gal_mutarotase_sf_dom"/>
</dbReference>
<dbReference type="Gene3D" id="2.60.420.10">
    <property type="entry name" value="Maltose phosphorylase, domain 3"/>
    <property type="match status" value="1"/>
</dbReference>
<keyword evidence="1" id="KW-0328">Glycosyltransferase</keyword>
<sequence length="2770" mass="303373">MKAYQGQYPRGRETLADDALCRHISEMATVWHAQERAALGDGRATLKRLHALRTAMAQFDGAGECALRCAAQHISQVMAALKGCAFAGRLPAVGREARVRLLARELCAHSELKLSARRLLSALETFESVEPMEAEEIWALNAAFKLELGDEYAAVCALVVEAERARLNAEVWADRIAGGARVDALGERARSDAFYERLARLLSQRELTQALDALRRQAAHAGVELDEAARRAQSDEAQRALLLRNAAETLHMLERIDWRELSCALGSVHLWLMRDPAGVYPRMDFESRQLYISAVSEIARLAGISQDAVARACVVNASEAQGLARHVGYHLVDERGRARFIETLGADSPAVRLRAWLRRRGKYVYMYSIIALALGALVGLCALGLPAWLAIPGAASALTLAQLVVNRLANLLKPRMLPRIDLPGNVPEDLRTLVVIPALLSSAERACELVHQLEAMAALESDGLDFLLLGDYADSARAREPDDAMISDAARIETERANARAGKQRFYYLQREREFNDRHDRFMGHERKRGALMALNRLLLGGESAFTGDVPRELAGRYTFVITLDADTRVPPGALKRLIGALAHPLNRFTLEGGRAHGYSVLQPRMELSLGAVVNRFVRVMAGEGGFDAYQSGVSEAYWDVSGTAAYAGKGIYDLRAFDLRLRGVLPDNAILSHDLIEGIIAGAGYASDVPLYDGFPATLGSYLKRLHRWTRGDWQLIRYLGREVPTELGPAHNALGMFDRWKIFANLFRSLCAPLGLITALLSLYMGSWPGLALALAPYVLPFVLGSWNHEALERMAFRIAIWPMEAACQLDAIARTLYRVYSSGRNMLEWVTSADAEAQRAQGGMRMCVLGAALCVPGLFVSGTWVCAAVLGAAFAACPWWTRWLEQRYTQPELSAGDSRYLSELARDTWRYFEQHVSENGLPPDNVQLEPPVGASMRTSPTDTGMYMASCVAACELGLIGERELLARLARTLRSLEKMDKWRGHMYNWVDIQTLEPLSPRYVSTVDSGNLLGCLYLCRAAMDGIIERNGGWGRVLREGAGVEKARADRRIGAHSAAAIAFDKSKDGNIAGSGSAGLSFKAQTDEHSALADEQTRVKLTLHSADALAQGASDEDDEADCALETGEAYAPAPAAVSALDVHGPDSMSGGAYASAAGVVTDDSYLNMAGELVNGAYATMAGGSAHAVSSDAQSDVPGDTGKYEAEASDAAAGAQAGYAEVILEKDANVDVNSAPGQPRSENMARHSADEPAAPDLELLRQARLLRARICALIDGMDFKVLYDARRDLFHIGINAEQGELSRSYYDLLGSEARLASFAAMMKGDVPPRHFAALGRACVRAGGDAALVSWSGTMFEYFMPHLLMAAPRGSLLAQTLYAVLGEQMRYADDLPWGVSESGYYGFDEQLNYQYKAFGLPTLALSGGDAGAIAPYAAEMTAQFAPAAAVRNLRRMQQLGLRGDEGFFEALDREPGRLPEGARYRIVKSYMAHHKGMALLGMTNALSGGVLVRMFMGLPEARALALLLEERRTDDALPMPPQPGEARYVRGANWLRRARRGLPPEVLLMSGPDAQALVTADGRGYLRQQGRAINRWRGDVFNGDYGFHVYARIDGDLIELTRGQARFEPGAASWTLHAGALNLTLEMCISPSDGALLEHVTVENGSGEPQEIELTGCFELALLGQADDEAHPGFHGLFVQTESPMPGALLFKRRARDAHSPQPLALSMMVAPEDAVLSCDSSRRAFLGREYCAAARELNRPLSGSVGRVLDPCSALRARFAVPGHSRRCALLAVRALSDAAQATDVLERYSSSDAFERAVELSRLRARAQLEYLGMNPGEFNWTMDMAARLAFADLPRHVGAKPVLDVRGLWRWGISGDRPLAVLRVTNSTLDMARRALRCFQALHALGMECDLVLICELSDGYQRGGLDDLKALAQLHGGAYVLEGAELSDDERALLREVAAAYIDDADDAMRLRQPTLDCADAGVWPEPAHGYTQYAAPDCALALSNGWGGFDAQGGYVIDIGSPATPAPWVNMLAGPEFGMIVAENGGGFVWHGSSREGRLTRWRGDPLRPGCEQILYLRDERTGEFNSLTPEPCGALPMRVRHAPGETRFYGRALDVDYELALRCDAELNAMYMRVKLTNSGAVRRQLSLTGLVDWVMGERTSRLTRAFTRGDCALCVGDMPGVGYAAFVDVDEAPEVCVNMLEFIGVCGDKARPEAMLRPLLRAQTAPGSISPCAALRTQISLDAGDECARTLVLGWAESAEAACAQLARLRAQGVDARFEEALTRAQNIVGRMRFDLPDVALERMINDWLPYQTQVSRLWARAGYYQPGGAYGFRDQLQDLLAIVDTDPRQARAHILRCAAHQFRAGDVQHWWHEPYRGVRTRITDDMLFLPYLTALYVEHTGDAGIMDETAPYLEDVEIPAGAEDIYCDCTPSDELDTLRGHCLRAIRRADTRGEHGLPLMGAGDWNDGMNRVGAQGRGESVWLGMFMCEVLRCFAPLSGHADELMRRRDELMSALEAAGWDGQWYRRAYYDDGTPLGSATGEECRIDLLSQAWAALAGLDARRVQLALDSAWDMLVDEEVGIVRLLTPPFDDGHAQPGYIKGYLPGIRENGGQYTHAAVWLMLALIKTGQRARAWRVLELLLPPNHARTGEDAARYAVEPYVLAADVYGVEPYEGRGGWTWYTGSAAWLTYAIREHMLGLRVRAGRLKLEPQVPEDWREVSVSYVYGSTRYVLHARRDCITAMPADELDGDWVKLSDDGRVHEIVVPLK</sequence>
<dbReference type="SUPFAM" id="SSF48208">
    <property type="entry name" value="Six-hairpin glycosidases"/>
    <property type="match status" value="1"/>
</dbReference>
<dbReference type="GO" id="GO:0030246">
    <property type="term" value="F:carbohydrate binding"/>
    <property type="evidence" value="ECO:0007669"/>
    <property type="project" value="InterPro"/>
</dbReference>
<feature type="domain" description="Glycoamylase-like" evidence="6">
    <location>
        <begin position="1309"/>
        <end position="1509"/>
    </location>
</feature>
<organism evidence="9 10">
    <name type="scientific">Candidatus Fimadaptatus faecigallinarum</name>
    <dbReference type="NCBI Taxonomy" id="2840814"/>
    <lineage>
        <taxon>Bacteria</taxon>
        <taxon>Bacillati</taxon>
        <taxon>Bacillota</taxon>
        <taxon>Clostridia</taxon>
        <taxon>Eubacteriales</taxon>
        <taxon>Candidatus Fimadaptatus</taxon>
    </lineage>
</organism>
<dbReference type="PANTHER" id="PTHR37469">
    <property type="entry name" value="CELLOBIONIC ACID PHOSPHORYLASE-RELATED"/>
    <property type="match status" value="1"/>
</dbReference>
<feature type="transmembrane region" description="Helical" evidence="4">
    <location>
        <begin position="391"/>
        <end position="409"/>
    </location>
</feature>
<feature type="transmembrane region" description="Helical" evidence="4">
    <location>
        <begin position="364"/>
        <end position="385"/>
    </location>
</feature>
<dbReference type="InterPro" id="IPR008928">
    <property type="entry name" value="6-hairpin_glycosidase_sf"/>
</dbReference>
<dbReference type="Gene3D" id="2.70.98.40">
    <property type="entry name" value="Glycoside hydrolase, family 65, N-terminal domain"/>
    <property type="match status" value="2"/>
</dbReference>
<dbReference type="EMBL" id="DVNK01000002">
    <property type="protein sequence ID" value="HIU45659.1"/>
    <property type="molecule type" value="Genomic_DNA"/>
</dbReference>
<dbReference type="InterPro" id="IPR019282">
    <property type="entry name" value="Glycoamylase-like_cons_dom"/>
</dbReference>
<reference evidence="9" key="2">
    <citation type="journal article" date="2021" name="PeerJ">
        <title>Extensive microbial diversity within the chicken gut microbiome revealed by metagenomics and culture.</title>
        <authorList>
            <person name="Gilroy R."/>
            <person name="Ravi A."/>
            <person name="Getino M."/>
            <person name="Pursley I."/>
            <person name="Horton D.L."/>
            <person name="Alikhan N.F."/>
            <person name="Baker D."/>
            <person name="Gharbi K."/>
            <person name="Hall N."/>
            <person name="Watson M."/>
            <person name="Adriaenssens E.M."/>
            <person name="Foster-Nyarko E."/>
            <person name="Jarju S."/>
            <person name="Secka A."/>
            <person name="Antonio M."/>
            <person name="Oren A."/>
            <person name="Chaudhuri R.R."/>
            <person name="La Ragione R."/>
            <person name="Hildebrand F."/>
            <person name="Pallen M.J."/>
        </authorList>
    </citation>
    <scope>NUCLEOTIDE SEQUENCE</scope>
    <source>
        <strain evidence="9">ChiSxjej2B14-8506</strain>
    </source>
</reference>
<evidence type="ECO:0000256" key="2">
    <source>
        <dbReference type="ARBA" id="ARBA00022679"/>
    </source>
</evidence>
<dbReference type="PANTHER" id="PTHR37469:SF2">
    <property type="entry name" value="CELLOBIONIC ACID PHOSPHORYLASE"/>
    <property type="match status" value="1"/>
</dbReference>
<proteinExistence type="predicted"/>
<evidence type="ECO:0000256" key="3">
    <source>
        <dbReference type="SAM" id="MobiDB-lite"/>
    </source>
</evidence>
<protein>
    <submittedName>
        <fullName evidence="9">DUF3131 domain-containing protein</fullName>
    </submittedName>
</protein>
<comment type="caution">
    <text evidence="9">The sequence shown here is derived from an EMBL/GenBank/DDBJ whole genome shotgun (WGS) entry which is preliminary data.</text>
</comment>
<dbReference type="Pfam" id="PF06165">
    <property type="entry name" value="GH94_b-supersand"/>
    <property type="match status" value="2"/>
</dbReference>
<dbReference type="InterPro" id="IPR037018">
    <property type="entry name" value="GH65_N"/>
</dbReference>
<accession>A0A9D1LPI2</accession>
<reference evidence="9" key="1">
    <citation type="submission" date="2020-10" db="EMBL/GenBank/DDBJ databases">
        <authorList>
            <person name="Gilroy R."/>
        </authorList>
    </citation>
    <scope>NUCLEOTIDE SEQUENCE</scope>
    <source>
        <strain evidence="9">ChiSxjej2B14-8506</strain>
    </source>
</reference>
<evidence type="ECO:0000259" key="5">
    <source>
        <dbReference type="Pfam" id="PF06165"/>
    </source>
</evidence>
<feature type="transmembrane region" description="Helical" evidence="4">
    <location>
        <begin position="748"/>
        <end position="767"/>
    </location>
</feature>
<dbReference type="GO" id="GO:0005975">
    <property type="term" value="P:carbohydrate metabolic process"/>
    <property type="evidence" value="ECO:0007669"/>
    <property type="project" value="InterPro"/>
</dbReference>
<feature type="transmembrane region" description="Helical" evidence="4">
    <location>
        <begin position="851"/>
        <end position="884"/>
    </location>
</feature>
<dbReference type="SUPFAM" id="SSF74650">
    <property type="entry name" value="Galactose mutarotase-like"/>
    <property type="match status" value="2"/>
</dbReference>
<dbReference type="InterPro" id="IPR021478">
    <property type="entry name" value="DUF3131"/>
</dbReference>
<evidence type="ECO:0000313" key="9">
    <source>
        <dbReference type="EMBL" id="HIU45659.1"/>
    </source>
</evidence>
<keyword evidence="4" id="KW-0472">Membrane</keyword>
<feature type="domain" description="Glycosyl hydrolase 94 supersandwich" evidence="5">
    <location>
        <begin position="1557"/>
        <end position="1805"/>
    </location>
</feature>
<dbReference type="InterPro" id="IPR012341">
    <property type="entry name" value="6hp_glycosidase-like_sf"/>
</dbReference>
<feature type="transmembrane region" description="Helical" evidence="4">
    <location>
        <begin position="773"/>
        <end position="790"/>
    </location>
</feature>
<dbReference type="InterPro" id="IPR052047">
    <property type="entry name" value="GH94_Enzymes"/>
</dbReference>
<evidence type="ECO:0000256" key="4">
    <source>
        <dbReference type="SAM" id="Phobius"/>
    </source>
</evidence>
<dbReference type="InterPro" id="IPR033432">
    <property type="entry name" value="GH94_catalytic"/>
</dbReference>
<feature type="region of interest" description="Disordered" evidence="3">
    <location>
        <begin position="1187"/>
        <end position="1206"/>
    </location>
</feature>
<dbReference type="Gene3D" id="1.50.10.140">
    <property type="match status" value="2"/>
</dbReference>
<dbReference type="SMART" id="SM01068">
    <property type="entry name" value="CBM_X"/>
    <property type="match status" value="2"/>
</dbReference>
<feature type="domain" description="DUF3131" evidence="7">
    <location>
        <begin position="907"/>
        <end position="989"/>
    </location>
</feature>
<evidence type="ECO:0000259" key="6">
    <source>
        <dbReference type="Pfam" id="PF10091"/>
    </source>
</evidence>
<dbReference type="Gene3D" id="1.50.10.10">
    <property type="match status" value="1"/>
</dbReference>
<name>A0A9D1LPI2_9FIRM</name>
<keyword evidence="4" id="KW-1133">Transmembrane helix</keyword>
<evidence type="ECO:0000256" key="1">
    <source>
        <dbReference type="ARBA" id="ARBA00022676"/>
    </source>
</evidence>
<feature type="domain" description="Glycosyl hydrolase 94 supersandwich" evidence="5">
    <location>
        <begin position="2013"/>
        <end position="2270"/>
    </location>
</feature>
<keyword evidence="2" id="KW-0808">Transferase</keyword>
<evidence type="ECO:0000259" key="8">
    <source>
        <dbReference type="Pfam" id="PF17167"/>
    </source>
</evidence>
<feature type="domain" description="Glycosyl hydrolase 94 catalytic" evidence="8">
    <location>
        <begin position="2287"/>
        <end position="2700"/>
    </location>
</feature>
<dbReference type="Pfam" id="PF11329">
    <property type="entry name" value="DUF3131"/>
    <property type="match status" value="1"/>
</dbReference>
<dbReference type="InterPro" id="IPR010383">
    <property type="entry name" value="Glyco_hydrolase_94_b-supersand"/>
</dbReference>
<dbReference type="Proteomes" id="UP000824123">
    <property type="component" value="Unassembled WGS sequence"/>
</dbReference>
<gene>
    <name evidence="9" type="ORF">IAC59_00195</name>
</gene>
<evidence type="ECO:0000259" key="7">
    <source>
        <dbReference type="Pfam" id="PF11329"/>
    </source>
</evidence>
<dbReference type="Pfam" id="PF10091">
    <property type="entry name" value="Glycoamylase"/>
    <property type="match status" value="1"/>
</dbReference>